<protein>
    <submittedName>
        <fullName evidence="2">Predicted protein</fullName>
    </submittedName>
</protein>
<gene>
    <name evidence="2" type="ORF">ARALYDRAFT_905702</name>
</gene>
<accession>D7LMM7</accession>
<evidence type="ECO:0000256" key="1">
    <source>
        <dbReference type="SAM" id="Phobius"/>
    </source>
</evidence>
<dbReference type="Gramene" id="scaffold_501406.1">
    <property type="protein sequence ID" value="scaffold_501406.1"/>
    <property type="gene ID" value="scaffold_501406.1"/>
</dbReference>
<dbReference type="HOGENOM" id="CLU_2174443_0_0_1"/>
<organism evidence="3">
    <name type="scientific">Arabidopsis lyrata subsp. lyrata</name>
    <name type="common">Lyre-leaved rock-cress</name>
    <dbReference type="NCBI Taxonomy" id="81972"/>
    <lineage>
        <taxon>Eukaryota</taxon>
        <taxon>Viridiplantae</taxon>
        <taxon>Streptophyta</taxon>
        <taxon>Embryophyta</taxon>
        <taxon>Tracheophyta</taxon>
        <taxon>Spermatophyta</taxon>
        <taxon>Magnoliopsida</taxon>
        <taxon>eudicotyledons</taxon>
        <taxon>Gunneridae</taxon>
        <taxon>Pentapetalae</taxon>
        <taxon>rosids</taxon>
        <taxon>malvids</taxon>
        <taxon>Brassicales</taxon>
        <taxon>Brassicaceae</taxon>
        <taxon>Camelineae</taxon>
        <taxon>Arabidopsis</taxon>
    </lineage>
</organism>
<keyword evidence="1" id="KW-1133">Transmembrane helix</keyword>
<keyword evidence="1" id="KW-0812">Transmembrane</keyword>
<evidence type="ECO:0000313" key="2">
    <source>
        <dbReference type="EMBL" id="EFH53668.1"/>
    </source>
</evidence>
<dbReference type="EMBL" id="GL348717">
    <property type="protein sequence ID" value="EFH53668.1"/>
    <property type="molecule type" value="Genomic_DNA"/>
</dbReference>
<sequence length="110" mass="12511">MLLLRGRDRSLSVDGFDWFALSACKCWCSFLTFPQSFSRVSLSLVSSLLFIFLELTCWCLWLGSVADWSRSLFCRVVACCALGFSYRGSCFLAQLRCQTVSMGLLRDMMD</sequence>
<dbReference type="Proteomes" id="UP000008694">
    <property type="component" value="Unassembled WGS sequence"/>
</dbReference>
<keyword evidence="3" id="KW-1185">Reference proteome</keyword>
<reference evidence="3" key="1">
    <citation type="journal article" date="2011" name="Nat. Genet.">
        <title>The Arabidopsis lyrata genome sequence and the basis of rapid genome size change.</title>
        <authorList>
            <person name="Hu T.T."/>
            <person name="Pattyn P."/>
            <person name="Bakker E.G."/>
            <person name="Cao J."/>
            <person name="Cheng J.-F."/>
            <person name="Clark R.M."/>
            <person name="Fahlgren N."/>
            <person name="Fawcett J.A."/>
            <person name="Grimwood J."/>
            <person name="Gundlach H."/>
            <person name="Haberer G."/>
            <person name="Hollister J.D."/>
            <person name="Ossowski S."/>
            <person name="Ottilar R.P."/>
            <person name="Salamov A.A."/>
            <person name="Schneeberger K."/>
            <person name="Spannagl M."/>
            <person name="Wang X."/>
            <person name="Yang L."/>
            <person name="Nasrallah M.E."/>
            <person name="Bergelson J."/>
            <person name="Carrington J.C."/>
            <person name="Gaut B.S."/>
            <person name="Schmutz J."/>
            <person name="Mayer K.F.X."/>
            <person name="Van de Peer Y."/>
            <person name="Grigoriev I.V."/>
            <person name="Nordborg M."/>
            <person name="Weigel D."/>
            <person name="Guo Y.-L."/>
        </authorList>
    </citation>
    <scope>NUCLEOTIDE SEQUENCE [LARGE SCALE GENOMIC DNA]</scope>
    <source>
        <strain evidence="3">cv. MN47</strain>
    </source>
</reference>
<evidence type="ECO:0000313" key="3">
    <source>
        <dbReference type="Proteomes" id="UP000008694"/>
    </source>
</evidence>
<dbReference type="AlphaFoldDB" id="D7LMM7"/>
<name>D7LMM7_ARALL</name>
<proteinExistence type="predicted"/>
<keyword evidence="1" id="KW-0472">Membrane</keyword>
<feature type="transmembrane region" description="Helical" evidence="1">
    <location>
        <begin position="40"/>
        <end position="63"/>
    </location>
</feature>